<dbReference type="EMBL" id="MN740854">
    <property type="protein sequence ID" value="QHU15266.1"/>
    <property type="molecule type" value="Genomic_DNA"/>
</dbReference>
<evidence type="ECO:0000313" key="1">
    <source>
        <dbReference type="EMBL" id="QHU15266.1"/>
    </source>
</evidence>
<sequence>MIETDFAYLHDQFYIAKTDWCLQPCSQHTFYHAMDTAYSVDFKDKHVFNHHDLTDPQVLETSERRTKRLLKIVFGQKSKLFVMTSLPLDNKDVEYVKFQNACTEVYLSACSKYENFDFVCVFLHDGPTVPCGSITKKERTKLSFWKARNTDFIK</sequence>
<proteinExistence type="predicted"/>
<reference evidence="1" key="1">
    <citation type="journal article" date="2020" name="Nature">
        <title>Giant virus diversity and host interactions through global metagenomics.</title>
        <authorList>
            <person name="Schulz F."/>
            <person name="Roux S."/>
            <person name="Paez-Espino D."/>
            <person name="Jungbluth S."/>
            <person name="Walsh D.A."/>
            <person name="Denef V.J."/>
            <person name="McMahon K.D."/>
            <person name="Konstantinidis K.T."/>
            <person name="Eloe-Fadrosh E.A."/>
            <person name="Kyrpides N.C."/>
            <person name="Woyke T."/>
        </authorList>
    </citation>
    <scope>NUCLEOTIDE SEQUENCE</scope>
    <source>
        <strain evidence="1">GVMAG-S-1103017-68</strain>
    </source>
</reference>
<dbReference type="AlphaFoldDB" id="A0A6C0KDR2"/>
<accession>A0A6C0KDR2</accession>
<name>A0A6C0KDR2_9ZZZZ</name>
<organism evidence="1">
    <name type="scientific">viral metagenome</name>
    <dbReference type="NCBI Taxonomy" id="1070528"/>
    <lineage>
        <taxon>unclassified sequences</taxon>
        <taxon>metagenomes</taxon>
        <taxon>organismal metagenomes</taxon>
    </lineage>
</organism>
<protein>
    <submittedName>
        <fullName evidence="1">Uncharacterized protein</fullName>
    </submittedName>
</protein>